<evidence type="ECO:0000313" key="9">
    <source>
        <dbReference type="EMBL" id="TSB01808.1"/>
    </source>
</evidence>
<evidence type="ECO:0000256" key="7">
    <source>
        <dbReference type="SAM" id="Phobius"/>
    </source>
</evidence>
<dbReference type="InterPro" id="IPR005702">
    <property type="entry name" value="Wzc-like_C"/>
</dbReference>
<feature type="coiled-coil region" evidence="6">
    <location>
        <begin position="412"/>
        <end position="439"/>
    </location>
</feature>
<evidence type="ECO:0000256" key="4">
    <source>
        <dbReference type="ARBA" id="ARBA00022840"/>
    </source>
</evidence>
<dbReference type="SUPFAM" id="SSF52540">
    <property type="entry name" value="P-loop containing nucleoside triphosphate hydrolases"/>
    <property type="match status" value="1"/>
</dbReference>
<keyword evidence="7" id="KW-0812">Transmembrane</keyword>
<keyword evidence="1" id="KW-0808">Transferase</keyword>
<keyword evidence="6" id="KW-0175">Coiled coil</keyword>
<dbReference type="Pfam" id="PF13614">
    <property type="entry name" value="AAA_31"/>
    <property type="match status" value="1"/>
</dbReference>
<dbReference type="AlphaFoldDB" id="A0A553WAT5"/>
<sequence>MAISSTCGTQKVEKEGNLMSNAIISSNHSGQVGFAQGRPMTAGPQNFSTMESSGIGEFTNVLLRHKRLVLSIIIVVTLSAFVWQITRPTLYSSTVSMQVELIDAVGVNQADIMAKNNQRIANEVKLHRSRAAAEKVVRDLELYDRADFKKDMGKTPVGGKKQKIRKAATRLLEMSEITMQEGSDLVEITVESRSAEMATLIANQYPISVQSIRTKKAEERSKELLASLTKKQEETAKMAEETAKAVSDFRIANGMLAGAAGTEDLSQINRIQSEAISAAAMSAGSSSRSAGVAAAAGIRSIAGASNAATQALERQEADLTTQLASKSETYGNSHPEIIALTATLSRVRQDLSRERSRAASDAAAVASAEGARMAQMARSDASGDAARAGQLRAQLNALTGKAYSNIRNVVELETLSRQAEQAVKAYNQITERVSEIRAKNPLEGVNTTVVSPASVNEKPVSPQPFKITTMALLASAVMAFLVAFAIDLFDNKLRNSAQIRKFFGLPTFGMLPFIEADFGSKIEESPVLQDPQSLFSEVARAAYFDVNALGTPNQCQTVLITSPLPGDGKSVVSVTLAAAAMAVGKRVAVIDLDLRKTGLIQQMKRAGTPDLIEILKGHVDFSKIAPPLLPNDSDADQIDTETEIDTSRIALISATKPIAEPARLLGSRALQVLLSDLRTKFDFIVINAPATLAVKDARTMCSFADHTVVVARWGKTTIEQMNATMEMLGINRVAGVIFDQVNYEEHARGRYGDAIQYYWESASYYSDIGRAKSKMPAWFNRLFGKKSYVN</sequence>
<organism evidence="9 10">
    <name type="scientific">Sphingorhabdus contaminans</name>
    <dbReference type="NCBI Taxonomy" id="1343899"/>
    <lineage>
        <taxon>Bacteria</taxon>
        <taxon>Pseudomonadati</taxon>
        <taxon>Pseudomonadota</taxon>
        <taxon>Alphaproteobacteria</taxon>
        <taxon>Sphingomonadales</taxon>
        <taxon>Sphingomonadaceae</taxon>
        <taxon>Sphingorhabdus</taxon>
    </lineage>
</organism>
<dbReference type="InterPro" id="IPR050445">
    <property type="entry name" value="Bact_polysacc_biosynth/exp"/>
</dbReference>
<evidence type="ECO:0000256" key="6">
    <source>
        <dbReference type="SAM" id="Coils"/>
    </source>
</evidence>
<evidence type="ECO:0000259" key="8">
    <source>
        <dbReference type="Pfam" id="PF13614"/>
    </source>
</evidence>
<accession>A0A553WAT5</accession>
<evidence type="ECO:0000256" key="1">
    <source>
        <dbReference type="ARBA" id="ARBA00022679"/>
    </source>
</evidence>
<feature type="transmembrane region" description="Helical" evidence="7">
    <location>
        <begin position="68"/>
        <end position="86"/>
    </location>
</feature>
<keyword evidence="3" id="KW-0418">Kinase</keyword>
<keyword evidence="10" id="KW-1185">Reference proteome</keyword>
<reference evidence="9 10" key="1">
    <citation type="submission" date="2019-07" db="EMBL/GenBank/DDBJ databases">
        <authorList>
            <person name="Park M."/>
        </authorList>
    </citation>
    <scope>NUCLEOTIDE SEQUENCE [LARGE SCALE GENOMIC DNA]</scope>
    <source>
        <strain evidence="9 10">KCTC32445</strain>
    </source>
</reference>
<protein>
    <submittedName>
        <fullName evidence="9">AAA family ATPase</fullName>
    </submittedName>
</protein>
<keyword evidence="7" id="KW-1133">Transmembrane helix</keyword>
<dbReference type="OrthoDB" id="230260at2"/>
<dbReference type="InterPro" id="IPR025669">
    <property type="entry name" value="AAA_dom"/>
</dbReference>
<keyword evidence="2" id="KW-0547">Nucleotide-binding</keyword>
<gene>
    <name evidence="9" type="ORF">FOM92_11595</name>
</gene>
<dbReference type="PANTHER" id="PTHR32309:SF31">
    <property type="entry name" value="CAPSULAR EXOPOLYSACCHARIDE FAMILY"/>
    <property type="match status" value="1"/>
</dbReference>
<feature type="domain" description="AAA" evidence="8">
    <location>
        <begin position="566"/>
        <end position="714"/>
    </location>
</feature>
<proteinExistence type="predicted"/>
<evidence type="ECO:0000313" key="10">
    <source>
        <dbReference type="Proteomes" id="UP000320160"/>
    </source>
</evidence>
<dbReference type="PANTHER" id="PTHR32309">
    <property type="entry name" value="TYROSINE-PROTEIN KINASE"/>
    <property type="match status" value="1"/>
</dbReference>
<dbReference type="Gene3D" id="3.40.50.300">
    <property type="entry name" value="P-loop containing nucleotide triphosphate hydrolases"/>
    <property type="match status" value="1"/>
</dbReference>
<evidence type="ECO:0000256" key="3">
    <source>
        <dbReference type="ARBA" id="ARBA00022777"/>
    </source>
</evidence>
<name>A0A553WAT5_9SPHN</name>
<evidence type="ECO:0000256" key="5">
    <source>
        <dbReference type="ARBA" id="ARBA00023137"/>
    </source>
</evidence>
<evidence type="ECO:0000256" key="2">
    <source>
        <dbReference type="ARBA" id="ARBA00022741"/>
    </source>
</evidence>
<dbReference type="Proteomes" id="UP000320160">
    <property type="component" value="Unassembled WGS sequence"/>
</dbReference>
<comment type="caution">
    <text evidence="9">The sequence shown here is derived from an EMBL/GenBank/DDBJ whole genome shotgun (WGS) entry which is preliminary data.</text>
</comment>
<keyword evidence="5" id="KW-0829">Tyrosine-protein kinase</keyword>
<dbReference type="InterPro" id="IPR027417">
    <property type="entry name" value="P-loop_NTPase"/>
</dbReference>
<keyword evidence="4" id="KW-0067">ATP-binding</keyword>
<keyword evidence="7" id="KW-0472">Membrane</keyword>
<dbReference type="EMBL" id="VKKU01000002">
    <property type="protein sequence ID" value="TSB01808.1"/>
    <property type="molecule type" value="Genomic_DNA"/>
</dbReference>
<dbReference type="CDD" id="cd05387">
    <property type="entry name" value="BY-kinase"/>
    <property type="match status" value="1"/>
</dbReference>